<reference evidence="2" key="1">
    <citation type="submission" date="2023-08" db="EMBL/GenBank/DDBJ databases">
        <title>Comparative genomics and taxonomic characterization of three novel marine species of genus Marivirga.</title>
        <authorList>
            <person name="Muhammad N."/>
            <person name="Kim S.-G."/>
        </authorList>
    </citation>
    <scope>NUCLEOTIDE SEQUENCE</scope>
    <source>
        <strain evidence="2">BKB1-2</strain>
    </source>
</reference>
<keyword evidence="1" id="KW-1133">Transmembrane helix</keyword>
<keyword evidence="1" id="KW-0472">Membrane</keyword>
<dbReference type="InterPro" id="IPR031709">
    <property type="entry name" value="PutAbiC"/>
</dbReference>
<dbReference type="Pfam" id="PF16872">
    <property type="entry name" value="putAbiC"/>
    <property type="match status" value="1"/>
</dbReference>
<dbReference type="EMBL" id="CP129968">
    <property type="protein sequence ID" value="WNB17549.1"/>
    <property type="molecule type" value="Genomic_DNA"/>
</dbReference>
<proteinExistence type="predicted"/>
<feature type="transmembrane region" description="Helical" evidence="1">
    <location>
        <begin position="60"/>
        <end position="83"/>
    </location>
</feature>
<evidence type="ECO:0000256" key="1">
    <source>
        <dbReference type="SAM" id="Phobius"/>
    </source>
</evidence>
<name>A0AA51ZVK9_9BACT</name>
<organism evidence="2">
    <name type="scientific">Marivirga arenosa</name>
    <dbReference type="NCBI Taxonomy" id="3059076"/>
    <lineage>
        <taxon>Bacteria</taxon>
        <taxon>Pseudomonadati</taxon>
        <taxon>Bacteroidota</taxon>
        <taxon>Cytophagia</taxon>
        <taxon>Cytophagales</taxon>
        <taxon>Marivirgaceae</taxon>
        <taxon>Marivirga</taxon>
    </lineage>
</organism>
<protein>
    <submittedName>
        <fullName evidence="2">Phage abortive infection protein</fullName>
    </submittedName>
</protein>
<sequence length="375" mass="43946">MNKDFTTQYLIKIALRVAGPILIFLCVVYIVSIISIHGLSEETITSTKDAFSTSGSLGDTINGIFAPLMGGLAVITTFLAFIAQYDANQKITKQFQRERFENKFYEMLRLHKENINEVEIRNNYKGRKAFIKMYVEFRFIYFIVNAIRENWEEKGKAVNDNEDYYMKIAYTIFFFGVGDLEEGSLIYESKDDKFFEEVIEYCNNKVHTEKKEAGHISARIPNKGTQIEIWDAKYNPMMGHASKLGHYFRHLYQTIKFVVLAPPFSDDLEEDQKIKYEYIKTLRAQLSNHEQAMIYFNSFFKAGNVWWGDDKIKSRNKDGSLISYFLNWRIIKNLPFNLTQFGVSPKDKFARELENRGNSKKEIENELVKLFEWLE</sequence>
<gene>
    <name evidence="2" type="ORF">QYS47_34250</name>
</gene>
<dbReference type="Proteomes" id="UP001232019">
    <property type="component" value="Chromosome"/>
</dbReference>
<accession>A0AA51ZVK9</accession>
<dbReference type="KEGG" id="marp:QYS47_34250"/>
<dbReference type="RefSeq" id="WP_322347037.1">
    <property type="nucleotide sequence ID" value="NZ_CP129968.2"/>
</dbReference>
<feature type="transmembrane region" description="Helical" evidence="1">
    <location>
        <begin position="21"/>
        <end position="40"/>
    </location>
</feature>
<keyword evidence="1" id="KW-0812">Transmembrane</keyword>
<evidence type="ECO:0000313" key="2">
    <source>
        <dbReference type="EMBL" id="WNB17549.1"/>
    </source>
</evidence>
<dbReference type="AlphaFoldDB" id="A0AA51ZVK9"/>